<keyword evidence="2" id="KW-0408">Iron</keyword>
<accession>A0ABM8E5W7</accession>
<dbReference type="PANTHER" id="PTHR40447:SF1">
    <property type="entry name" value="ANAEROBIC SULFITE REDUCTASE SUBUNIT A"/>
    <property type="match status" value="1"/>
</dbReference>
<dbReference type="RefSeq" id="WP_281930696.1">
    <property type="nucleotide sequence ID" value="NZ_AP027142.1"/>
</dbReference>
<dbReference type="Proteomes" id="UP001317629">
    <property type="component" value="Chromosome"/>
</dbReference>
<proteinExistence type="predicted"/>
<keyword evidence="1" id="KW-0479">Metal-binding</keyword>
<sequence>MSEAASGAVPERYVMSVDGLRALIEALRGRGKRVVAPTIGDDAIIYDDIDSLDDLPRGVTDEQEPGRYKLAQRDDGAFFGYAVGPHSWKKFLHKPLLNLWRAKRQGSEIEVEAEPLDPQNYAFLGVRACELNAIAIQDRVLMGGDYVDPHYKAQREGAFIVALNCGKAGGTCFCVSMKTGPKVTDGFDLALTELMSADAHEFLVEAGSPAGAEILAELPRRPATQQDVDAADEVVAQTAASMGRRMPDEDVPALLMRNLQHPRWQEVAQRCLSCANCTMVCPTCFCTSVEDHNDLAGVESSRSRRWDSCFTMDYSYIHGGSVRPSVSSRYRQWMTHKLATWHEQFGTTGCVGCGRCITWCPVGIDITEETQAISDSEKSARQS</sequence>
<evidence type="ECO:0000313" key="6">
    <source>
        <dbReference type="Proteomes" id="UP001317629"/>
    </source>
</evidence>
<feature type="domain" description="4Fe-4S ferredoxin-type" evidence="4">
    <location>
        <begin position="341"/>
        <end position="369"/>
    </location>
</feature>
<dbReference type="SUPFAM" id="SSF46548">
    <property type="entry name" value="alpha-helical ferredoxin"/>
    <property type="match status" value="1"/>
</dbReference>
<keyword evidence="3" id="KW-0411">Iron-sulfur</keyword>
<protein>
    <submittedName>
        <fullName evidence="5">4Fe-4S ferredoxin</fullName>
    </submittedName>
</protein>
<dbReference type="EMBL" id="AP027142">
    <property type="protein sequence ID" value="BDV33311.1"/>
    <property type="molecule type" value="Genomic_DNA"/>
</dbReference>
<evidence type="ECO:0000256" key="2">
    <source>
        <dbReference type="ARBA" id="ARBA00023004"/>
    </source>
</evidence>
<dbReference type="PROSITE" id="PS00198">
    <property type="entry name" value="4FE4S_FER_1"/>
    <property type="match status" value="2"/>
</dbReference>
<keyword evidence="6" id="KW-1185">Reference proteome</keyword>
<feature type="domain" description="4Fe-4S ferredoxin-type" evidence="4">
    <location>
        <begin position="260"/>
        <end position="292"/>
    </location>
</feature>
<dbReference type="InterPro" id="IPR017900">
    <property type="entry name" value="4Fe4S_Fe_S_CS"/>
</dbReference>
<gene>
    <name evidence="5" type="ORF">SS37A_08400</name>
</gene>
<reference evidence="5 6" key="1">
    <citation type="journal article" date="2023" name="Int. J. Syst. Evol. Microbiol.">
        <title>Methylocystis iwaonis sp. nov., a type II methane-oxidizing bacterium from surface soil of a rice paddy field in Japan, and emended description of the genus Methylocystis (ex Whittenbury et al. 1970) Bowman et al. 1993.</title>
        <authorList>
            <person name="Kaise H."/>
            <person name="Sawadogo J.B."/>
            <person name="Alam M.S."/>
            <person name="Ueno C."/>
            <person name="Dianou D."/>
            <person name="Shinjo R."/>
            <person name="Asakawa S."/>
        </authorList>
    </citation>
    <scope>NUCLEOTIDE SEQUENCE [LARGE SCALE GENOMIC DNA]</scope>
    <source>
        <strain evidence="5 6">SS37A-Re</strain>
    </source>
</reference>
<organism evidence="5 6">
    <name type="scientific">Methylocystis iwaonis</name>
    <dbReference type="NCBI Taxonomy" id="2885079"/>
    <lineage>
        <taxon>Bacteria</taxon>
        <taxon>Pseudomonadati</taxon>
        <taxon>Pseudomonadota</taxon>
        <taxon>Alphaproteobacteria</taxon>
        <taxon>Hyphomicrobiales</taxon>
        <taxon>Methylocystaceae</taxon>
        <taxon>Methylocystis</taxon>
    </lineage>
</organism>
<evidence type="ECO:0000313" key="5">
    <source>
        <dbReference type="EMBL" id="BDV33311.1"/>
    </source>
</evidence>
<dbReference type="PROSITE" id="PS51379">
    <property type="entry name" value="4FE4S_FER_2"/>
    <property type="match status" value="2"/>
</dbReference>
<dbReference type="PANTHER" id="PTHR40447">
    <property type="entry name" value="ANAEROBIC SULFITE REDUCTASE SUBUNIT A"/>
    <property type="match status" value="1"/>
</dbReference>
<evidence type="ECO:0000256" key="3">
    <source>
        <dbReference type="ARBA" id="ARBA00023014"/>
    </source>
</evidence>
<dbReference type="InterPro" id="IPR017896">
    <property type="entry name" value="4Fe4S_Fe-S-bd"/>
</dbReference>
<evidence type="ECO:0000259" key="4">
    <source>
        <dbReference type="PROSITE" id="PS51379"/>
    </source>
</evidence>
<name>A0ABM8E5W7_9HYPH</name>
<dbReference type="Pfam" id="PF17179">
    <property type="entry name" value="Fer4_22"/>
    <property type="match status" value="1"/>
</dbReference>
<evidence type="ECO:0000256" key="1">
    <source>
        <dbReference type="ARBA" id="ARBA00022723"/>
    </source>
</evidence>